<feature type="compositionally biased region" description="Acidic residues" evidence="1">
    <location>
        <begin position="135"/>
        <end position="155"/>
    </location>
</feature>
<keyword evidence="3" id="KW-1185">Reference proteome</keyword>
<protein>
    <submittedName>
        <fullName evidence="2">Uncharacterized protein</fullName>
    </submittedName>
</protein>
<sequence>MPSPAPSPQQATRARLPTIFTRQGTTSLKNALLIATLGYSSVYATTKIVGWTLGKTAAYLPTFLASSAKWPSLVSLARLSSSQKVSVWSALKPCVAVGGRLMGRLTGGVAVGLCWLVPGIDVDEFSIMIEDLPSVDEDEDEGQGDQGVDEDDDVGGDGVEYQVGFDEMLVE</sequence>
<proteinExistence type="predicted"/>
<accession>A0A1Y2HIM5</accession>
<organism evidence="2 3">
    <name type="scientific">Catenaria anguillulae PL171</name>
    <dbReference type="NCBI Taxonomy" id="765915"/>
    <lineage>
        <taxon>Eukaryota</taxon>
        <taxon>Fungi</taxon>
        <taxon>Fungi incertae sedis</taxon>
        <taxon>Blastocladiomycota</taxon>
        <taxon>Blastocladiomycetes</taxon>
        <taxon>Blastocladiales</taxon>
        <taxon>Catenariaceae</taxon>
        <taxon>Catenaria</taxon>
    </lineage>
</organism>
<dbReference type="Proteomes" id="UP000193411">
    <property type="component" value="Unassembled WGS sequence"/>
</dbReference>
<name>A0A1Y2HIM5_9FUNG</name>
<evidence type="ECO:0000313" key="2">
    <source>
        <dbReference type="EMBL" id="ORZ33834.1"/>
    </source>
</evidence>
<reference evidence="2 3" key="1">
    <citation type="submission" date="2016-07" db="EMBL/GenBank/DDBJ databases">
        <title>Pervasive Adenine N6-methylation of Active Genes in Fungi.</title>
        <authorList>
            <consortium name="DOE Joint Genome Institute"/>
            <person name="Mondo S.J."/>
            <person name="Dannebaum R.O."/>
            <person name="Kuo R.C."/>
            <person name="Labutti K."/>
            <person name="Haridas S."/>
            <person name="Kuo A."/>
            <person name="Salamov A."/>
            <person name="Ahrendt S.R."/>
            <person name="Lipzen A."/>
            <person name="Sullivan W."/>
            <person name="Andreopoulos W.B."/>
            <person name="Clum A."/>
            <person name="Lindquist E."/>
            <person name="Daum C."/>
            <person name="Ramamoorthy G.K."/>
            <person name="Gryganskyi A."/>
            <person name="Culley D."/>
            <person name="Magnuson J.K."/>
            <person name="James T.Y."/>
            <person name="O'Malley M.A."/>
            <person name="Stajich J.E."/>
            <person name="Spatafora J.W."/>
            <person name="Visel A."/>
            <person name="Grigoriev I.V."/>
        </authorList>
    </citation>
    <scope>NUCLEOTIDE SEQUENCE [LARGE SCALE GENOMIC DNA]</scope>
    <source>
        <strain evidence="2 3">PL171</strain>
    </source>
</reference>
<gene>
    <name evidence="2" type="ORF">BCR44DRAFT_1501015</name>
</gene>
<dbReference type="AlphaFoldDB" id="A0A1Y2HIM5"/>
<comment type="caution">
    <text evidence="2">The sequence shown here is derived from an EMBL/GenBank/DDBJ whole genome shotgun (WGS) entry which is preliminary data.</text>
</comment>
<evidence type="ECO:0000313" key="3">
    <source>
        <dbReference type="Proteomes" id="UP000193411"/>
    </source>
</evidence>
<evidence type="ECO:0000256" key="1">
    <source>
        <dbReference type="SAM" id="MobiDB-lite"/>
    </source>
</evidence>
<dbReference type="EMBL" id="MCFL01000033">
    <property type="protein sequence ID" value="ORZ33834.1"/>
    <property type="molecule type" value="Genomic_DNA"/>
</dbReference>
<feature type="region of interest" description="Disordered" evidence="1">
    <location>
        <begin position="135"/>
        <end position="159"/>
    </location>
</feature>